<name>A0A8X6UZI0_TRICX</name>
<keyword evidence="2" id="KW-1185">Reference proteome</keyword>
<comment type="caution">
    <text evidence="1">The sequence shown here is derived from an EMBL/GenBank/DDBJ whole genome shotgun (WGS) entry which is preliminary data.</text>
</comment>
<evidence type="ECO:0000313" key="2">
    <source>
        <dbReference type="Proteomes" id="UP000887159"/>
    </source>
</evidence>
<dbReference type="Proteomes" id="UP000887159">
    <property type="component" value="Unassembled WGS sequence"/>
</dbReference>
<proteinExistence type="predicted"/>
<accession>A0A8X6UZI0</accession>
<dbReference type="AlphaFoldDB" id="A0A8X6UZI0"/>
<gene>
    <name evidence="1" type="ORF">TNCV_1503671</name>
</gene>
<sequence length="98" mass="11328">MYVLQKNKKLSYVKMSLVDTNGLPYQTVYENNIYYMITTNIDVTDGLANGAVEKLVHIETNVDGLIKTIWLEIPVLPQIGEKLRRKKTNSPYFYKKAE</sequence>
<organism evidence="1 2">
    <name type="scientific">Trichonephila clavipes</name>
    <name type="common">Golden silk orbweaver</name>
    <name type="synonym">Nephila clavipes</name>
    <dbReference type="NCBI Taxonomy" id="2585209"/>
    <lineage>
        <taxon>Eukaryota</taxon>
        <taxon>Metazoa</taxon>
        <taxon>Ecdysozoa</taxon>
        <taxon>Arthropoda</taxon>
        <taxon>Chelicerata</taxon>
        <taxon>Arachnida</taxon>
        <taxon>Araneae</taxon>
        <taxon>Araneomorphae</taxon>
        <taxon>Entelegynae</taxon>
        <taxon>Araneoidea</taxon>
        <taxon>Nephilidae</taxon>
        <taxon>Trichonephila</taxon>
    </lineage>
</organism>
<dbReference type="EMBL" id="BMAU01021203">
    <property type="protein sequence ID" value="GFX98791.1"/>
    <property type="molecule type" value="Genomic_DNA"/>
</dbReference>
<evidence type="ECO:0000313" key="1">
    <source>
        <dbReference type="EMBL" id="GFX98791.1"/>
    </source>
</evidence>
<reference evidence="1" key="1">
    <citation type="submission" date="2020-08" db="EMBL/GenBank/DDBJ databases">
        <title>Multicomponent nature underlies the extraordinary mechanical properties of spider dragline silk.</title>
        <authorList>
            <person name="Kono N."/>
            <person name="Nakamura H."/>
            <person name="Mori M."/>
            <person name="Yoshida Y."/>
            <person name="Ohtoshi R."/>
            <person name="Malay A.D."/>
            <person name="Moran D.A.P."/>
            <person name="Tomita M."/>
            <person name="Numata K."/>
            <person name="Arakawa K."/>
        </authorList>
    </citation>
    <scope>NUCLEOTIDE SEQUENCE</scope>
</reference>
<protein>
    <submittedName>
        <fullName evidence="1">Uncharacterized protein</fullName>
    </submittedName>
</protein>